<dbReference type="RefSeq" id="WP_189083591.1">
    <property type="nucleotide sequence ID" value="NZ_BMRJ01000001.1"/>
</dbReference>
<keyword evidence="1" id="KW-0812">Transmembrane</keyword>
<gene>
    <name evidence="2" type="ORF">GCM10010196_03480</name>
</gene>
<feature type="transmembrane region" description="Helical" evidence="1">
    <location>
        <begin position="12"/>
        <end position="37"/>
    </location>
</feature>
<keyword evidence="1" id="KW-0472">Membrane</keyword>
<feature type="transmembrane region" description="Helical" evidence="1">
    <location>
        <begin position="57"/>
        <end position="78"/>
    </location>
</feature>
<reference evidence="2" key="2">
    <citation type="submission" date="2020-09" db="EMBL/GenBank/DDBJ databases">
        <authorList>
            <person name="Sun Q."/>
            <person name="Ohkuma M."/>
        </authorList>
    </citation>
    <scope>NUCLEOTIDE SEQUENCE</scope>
    <source>
        <strain evidence="2">JCM 3346</strain>
    </source>
</reference>
<keyword evidence="3" id="KW-1185">Reference proteome</keyword>
<dbReference type="EMBL" id="BMRJ01000001">
    <property type="protein sequence ID" value="GGR14221.1"/>
    <property type="molecule type" value="Genomic_DNA"/>
</dbReference>
<protein>
    <submittedName>
        <fullName evidence="2">Uncharacterized protein</fullName>
    </submittedName>
</protein>
<evidence type="ECO:0000313" key="2">
    <source>
        <dbReference type="EMBL" id="GGR14221.1"/>
    </source>
</evidence>
<name>A0A918CAI2_AGRME</name>
<evidence type="ECO:0000313" key="3">
    <source>
        <dbReference type="Proteomes" id="UP000610303"/>
    </source>
</evidence>
<dbReference type="Proteomes" id="UP000610303">
    <property type="component" value="Unassembled WGS sequence"/>
</dbReference>
<comment type="caution">
    <text evidence="2">The sequence shown here is derived from an EMBL/GenBank/DDBJ whole genome shotgun (WGS) entry which is preliminary data.</text>
</comment>
<keyword evidence="1" id="KW-1133">Transmembrane helix</keyword>
<evidence type="ECO:0000256" key="1">
    <source>
        <dbReference type="SAM" id="Phobius"/>
    </source>
</evidence>
<accession>A0A918CAI2</accession>
<proteinExistence type="predicted"/>
<dbReference type="AlphaFoldDB" id="A0A918CAI2"/>
<sequence length="92" mass="9325">MKIGLVAMGVGAAVLAIVGVVLILLPASSASFGWFAYQPSRDFGFVGGLSPVPPARSWGIALLVVAVALGAFAAGWALGSARTRKLERSGRA</sequence>
<organism evidence="2 3">
    <name type="scientific">Agromyces mediolanus</name>
    <name type="common">Corynebacterium mediolanum</name>
    <dbReference type="NCBI Taxonomy" id="41986"/>
    <lineage>
        <taxon>Bacteria</taxon>
        <taxon>Bacillati</taxon>
        <taxon>Actinomycetota</taxon>
        <taxon>Actinomycetes</taxon>
        <taxon>Micrococcales</taxon>
        <taxon>Microbacteriaceae</taxon>
        <taxon>Agromyces</taxon>
    </lineage>
</organism>
<reference evidence="2" key="1">
    <citation type="journal article" date="2014" name="Int. J. Syst. Evol. Microbiol.">
        <title>Complete genome sequence of Corynebacterium casei LMG S-19264T (=DSM 44701T), isolated from a smear-ripened cheese.</title>
        <authorList>
            <consortium name="US DOE Joint Genome Institute (JGI-PGF)"/>
            <person name="Walter F."/>
            <person name="Albersmeier A."/>
            <person name="Kalinowski J."/>
            <person name="Ruckert C."/>
        </authorList>
    </citation>
    <scope>NUCLEOTIDE SEQUENCE</scope>
    <source>
        <strain evidence="2">JCM 3346</strain>
    </source>
</reference>